<evidence type="ECO:0000259" key="5">
    <source>
        <dbReference type="SMART" id="SM00223"/>
    </source>
</evidence>
<proteinExistence type="predicted"/>
<feature type="transmembrane region" description="Helical" evidence="3">
    <location>
        <begin position="277"/>
        <end position="297"/>
    </location>
</feature>
<evidence type="ECO:0000313" key="6">
    <source>
        <dbReference type="EMBL" id="KAF0735368.1"/>
    </source>
</evidence>
<dbReference type="Gene3D" id="3.50.4.10">
    <property type="entry name" value="Hepatocyte Growth Factor"/>
    <property type="match status" value="3"/>
</dbReference>
<dbReference type="EMBL" id="VJMJ01000099">
    <property type="protein sequence ID" value="KAF0735368.1"/>
    <property type="molecule type" value="Genomic_DNA"/>
</dbReference>
<dbReference type="PANTHER" id="PTHR33946:SF4">
    <property type="entry name" value="COAGULATION FACTOR XI"/>
    <property type="match status" value="1"/>
</dbReference>
<keyword evidence="7" id="KW-1185">Reference proteome</keyword>
<dbReference type="PANTHER" id="PTHR33946">
    <property type="match status" value="1"/>
</dbReference>
<evidence type="ECO:0000256" key="4">
    <source>
        <dbReference type="SAM" id="SignalP"/>
    </source>
</evidence>
<reference evidence="6 7" key="1">
    <citation type="submission" date="2019-07" db="EMBL/GenBank/DDBJ databases">
        <title>Genomics analysis of Aphanomyces spp. identifies a new class of oomycete effector associated with host adaptation.</title>
        <authorList>
            <person name="Gaulin E."/>
        </authorList>
    </citation>
    <scope>NUCLEOTIDE SEQUENCE [LARGE SCALE GENOMIC DNA]</scope>
    <source>
        <strain evidence="6 7">ATCC 201684</strain>
    </source>
</reference>
<sequence length="316" mass="34557">MKWLGVVVAASTALVSAEISSSFCSFESNVDYPGNDITFTYRDNANDCIADCQATAECKLFVWHQGQCWLKRSQSPQTGASETYVCILPSLPIALQPGVDYHGNDITFTNRALPSDCIADCQATSGCKLFVWYQGQCWLKNSQGEQSSVNGAVAGVLPQTSTCELEPNVDYAGFDISSTSRSDAKDCISDCQNTPNCKLFVWWQGQCYLKSFQGDRREVGDRVSCVFVKRYDIPGTLTPSGSSSLPTTVLPDTDLDEDWSVLNTAKLAIKTTHATPIMQFIGVAGLVVAVAAALFTLKMRSKSTKDTEERRQLIRV</sequence>
<keyword evidence="3" id="KW-1133">Transmembrane helix</keyword>
<gene>
    <name evidence="6" type="ORF">Ae201684_008145</name>
</gene>
<dbReference type="Pfam" id="PF14295">
    <property type="entry name" value="PAN_4"/>
    <property type="match status" value="2"/>
</dbReference>
<dbReference type="GO" id="GO:0005576">
    <property type="term" value="C:extracellular region"/>
    <property type="evidence" value="ECO:0007669"/>
    <property type="project" value="InterPro"/>
</dbReference>
<keyword evidence="3" id="KW-0472">Membrane</keyword>
<feature type="signal peptide" evidence="4">
    <location>
        <begin position="1"/>
        <end position="17"/>
    </location>
</feature>
<evidence type="ECO:0000313" key="7">
    <source>
        <dbReference type="Proteomes" id="UP000481153"/>
    </source>
</evidence>
<keyword evidence="1" id="KW-0677">Repeat</keyword>
<organism evidence="6 7">
    <name type="scientific">Aphanomyces euteiches</name>
    <dbReference type="NCBI Taxonomy" id="100861"/>
    <lineage>
        <taxon>Eukaryota</taxon>
        <taxon>Sar</taxon>
        <taxon>Stramenopiles</taxon>
        <taxon>Oomycota</taxon>
        <taxon>Saprolegniomycetes</taxon>
        <taxon>Saprolegniales</taxon>
        <taxon>Verrucalvaceae</taxon>
        <taxon>Aphanomyces</taxon>
    </lineage>
</organism>
<dbReference type="SMART" id="SM00223">
    <property type="entry name" value="APPLE"/>
    <property type="match status" value="2"/>
</dbReference>
<keyword evidence="3" id="KW-0812">Transmembrane</keyword>
<dbReference type="Pfam" id="PF00024">
    <property type="entry name" value="PAN_1"/>
    <property type="match status" value="1"/>
</dbReference>
<keyword evidence="2" id="KW-1015">Disulfide bond</keyword>
<feature type="chain" id="PRO_5026095722" description="Apple domain-containing protein" evidence="4">
    <location>
        <begin position="18"/>
        <end position="316"/>
    </location>
</feature>
<keyword evidence="4" id="KW-0732">Signal</keyword>
<dbReference type="SUPFAM" id="SSF57414">
    <property type="entry name" value="Hairpin loop containing domain-like"/>
    <property type="match status" value="3"/>
</dbReference>
<evidence type="ECO:0000256" key="3">
    <source>
        <dbReference type="SAM" id="Phobius"/>
    </source>
</evidence>
<accession>A0A6G0X5V2</accession>
<protein>
    <recommendedName>
        <fullName evidence="5">Apple domain-containing protein</fullName>
    </recommendedName>
</protein>
<dbReference type="InterPro" id="IPR000177">
    <property type="entry name" value="Apple"/>
</dbReference>
<comment type="caution">
    <text evidence="6">The sequence shown here is derived from an EMBL/GenBank/DDBJ whole genome shotgun (WGS) entry which is preliminary data.</text>
</comment>
<evidence type="ECO:0000256" key="1">
    <source>
        <dbReference type="ARBA" id="ARBA00022737"/>
    </source>
</evidence>
<dbReference type="Proteomes" id="UP000481153">
    <property type="component" value="Unassembled WGS sequence"/>
</dbReference>
<dbReference type="InterPro" id="IPR003609">
    <property type="entry name" value="Pan_app"/>
</dbReference>
<dbReference type="GO" id="GO:0006508">
    <property type="term" value="P:proteolysis"/>
    <property type="evidence" value="ECO:0007669"/>
    <property type="project" value="InterPro"/>
</dbReference>
<feature type="domain" description="Apple" evidence="5">
    <location>
        <begin position="163"/>
        <end position="225"/>
    </location>
</feature>
<name>A0A6G0X5V2_9STRA</name>
<feature type="domain" description="Apple" evidence="5">
    <location>
        <begin position="24"/>
        <end position="86"/>
    </location>
</feature>
<dbReference type="VEuPathDB" id="FungiDB:AeMF1_014691"/>
<evidence type="ECO:0000256" key="2">
    <source>
        <dbReference type="ARBA" id="ARBA00023157"/>
    </source>
</evidence>
<dbReference type="AlphaFoldDB" id="A0A6G0X5V2"/>